<protein>
    <submittedName>
        <fullName evidence="4">Eukaryotic-like serine/threonine-protein kinase</fullName>
    </submittedName>
</protein>
<feature type="compositionally biased region" description="Acidic residues" evidence="1">
    <location>
        <begin position="503"/>
        <end position="514"/>
    </location>
</feature>
<feature type="compositionally biased region" description="Basic and acidic residues" evidence="1">
    <location>
        <begin position="53"/>
        <end position="62"/>
    </location>
</feature>
<feature type="region of interest" description="Disordered" evidence="1">
    <location>
        <begin position="1"/>
        <end position="87"/>
    </location>
</feature>
<evidence type="ECO:0000313" key="5">
    <source>
        <dbReference type="Proteomes" id="UP001429357"/>
    </source>
</evidence>
<reference evidence="4 5" key="2">
    <citation type="submission" date="2024-02" db="EMBL/GenBank/DDBJ databases">
        <title>The Genome Sequence of Enterococcus diestrammenae JM9A.</title>
        <authorList>
            <person name="Earl A."/>
            <person name="Manson A."/>
            <person name="Gilmore M."/>
            <person name="Sanders J."/>
            <person name="Shea T."/>
            <person name="Howe W."/>
            <person name="Livny J."/>
            <person name="Cuomo C."/>
            <person name="Neafsey D."/>
            <person name="Birren B."/>
        </authorList>
    </citation>
    <scope>NUCLEOTIDE SEQUENCE [LARGE SCALE GENOMIC DNA]</scope>
    <source>
        <strain evidence="4 5">JM9A</strain>
    </source>
</reference>
<feature type="transmembrane region" description="Helical" evidence="2">
    <location>
        <begin position="107"/>
        <end position="126"/>
    </location>
</feature>
<dbReference type="SMART" id="SM00740">
    <property type="entry name" value="PASTA"/>
    <property type="match status" value="3"/>
</dbReference>
<gene>
    <name evidence="4" type="ORF">BAU18_001883</name>
</gene>
<evidence type="ECO:0000259" key="3">
    <source>
        <dbReference type="PROSITE" id="PS51178"/>
    </source>
</evidence>
<dbReference type="InterPro" id="IPR005543">
    <property type="entry name" value="PASTA_dom"/>
</dbReference>
<feature type="compositionally biased region" description="Polar residues" evidence="1">
    <location>
        <begin position="1"/>
        <end position="10"/>
    </location>
</feature>
<dbReference type="Pfam" id="PF03793">
    <property type="entry name" value="PASTA"/>
    <property type="match status" value="2"/>
</dbReference>
<evidence type="ECO:0000256" key="2">
    <source>
        <dbReference type="SAM" id="Phobius"/>
    </source>
</evidence>
<evidence type="ECO:0000256" key="1">
    <source>
        <dbReference type="SAM" id="MobiDB-lite"/>
    </source>
</evidence>
<feature type="domain" description="PASTA" evidence="3">
    <location>
        <begin position="273"/>
        <end position="339"/>
    </location>
</feature>
<organism evidence="4 5">
    <name type="scientific">Enterococcus diestrammenae</name>
    <dbReference type="NCBI Taxonomy" id="1155073"/>
    <lineage>
        <taxon>Bacteria</taxon>
        <taxon>Bacillati</taxon>
        <taxon>Bacillota</taxon>
        <taxon>Bacilli</taxon>
        <taxon>Lactobacillales</taxon>
        <taxon>Enterococcaceae</taxon>
        <taxon>Enterococcus</taxon>
    </lineage>
</organism>
<feature type="compositionally biased region" description="Polar residues" evidence="1">
    <location>
        <begin position="73"/>
        <end position="87"/>
    </location>
</feature>
<sequence length="533" mass="58758">MSDFLSNFSKENYDGKKNLGSGKSDSKAVDEETQAISKAETDDAKANKQPQHVKNDEWDGNRQTRRLAAEKAPSSQSSRKQVSTISRFQEEETEYDPTYRKRRIRKWLLIGVIAFIACLSGLFGYYQLTHVTVPKFENKAVSLARSWGTENGVKIQAEQAYAFKTEVNDIIRQSVKAGEKLKKGSILTVTVSLGPDPKELIDLPDFATMTVDDARKWVTANKAENVAILQNFDNKVEDGGFLKIEPATKEQDVDAYKREDRVNVYFSKGIETFEKNIEVPDFTNKPETEVKEWAKTNGVKLATEKVFSDSVEASNVIEQETTKGTKIAKNDTVKLTVSKGKAIKVPDFSQYTVEQAQGLEGGLPKIIKQVYSDYVGYGHFISQSVEAGKEYAEGDDLPNVTVTYSQGKPYIKDLRGGTTEGDLPKLFFDDFQSMGADIGYSVYYVDSAEAKGTVVEMSRYGEFLPLSATIYIGISLGNLKEAAEAPVIPETSSSDGNVTTDPVTDDTEVNEAADDSTTSTSGSIAEPETAVLK</sequence>
<dbReference type="Proteomes" id="UP001429357">
    <property type="component" value="Unassembled WGS sequence"/>
</dbReference>
<feature type="domain" description="PASTA" evidence="3">
    <location>
        <begin position="194"/>
        <end position="268"/>
    </location>
</feature>
<reference evidence="5" key="1">
    <citation type="submission" date="2016-06" db="EMBL/GenBank/DDBJ databases">
        <title>Four novel species of enterococci isolated from chicken manure.</title>
        <authorList>
            <person name="Van Tyne D."/>
        </authorList>
    </citation>
    <scope>NUCLEOTIDE SEQUENCE [LARGE SCALE GENOMIC DNA]</scope>
    <source>
        <strain evidence="5">JM9A</strain>
    </source>
</reference>
<dbReference type="EMBL" id="MAEI02000001">
    <property type="protein sequence ID" value="MEO1782290.1"/>
    <property type="molecule type" value="Genomic_DNA"/>
</dbReference>
<keyword evidence="2" id="KW-0472">Membrane</keyword>
<evidence type="ECO:0000313" key="4">
    <source>
        <dbReference type="EMBL" id="MEO1782290.1"/>
    </source>
</evidence>
<feature type="domain" description="PASTA" evidence="3">
    <location>
        <begin position="127"/>
        <end position="193"/>
    </location>
</feature>
<dbReference type="RefSeq" id="WP_161868877.1">
    <property type="nucleotide sequence ID" value="NZ_MAEI02000001.1"/>
</dbReference>
<proteinExistence type="predicted"/>
<name>A0ABV0F2W3_9ENTE</name>
<dbReference type="CDD" id="cd06577">
    <property type="entry name" value="PASTA_pknB"/>
    <property type="match status" value="3"/>
</dbReference>
<accession>A0ABV0F2W3</accession>
<comment type="caution">
    <text evidence="4">The sequence shown here is derived from an EMBL/GenBank/DDBJ whole genome shotgun (WGS) entry which is preliminary data.</text>
</comment>
<keyword evidence="5" id="KW-1185">Reference proteome</keyword>
<feature type="region of interest" description="Disordered" evidence="1">
    <location>
        <begin position="487"/>
        <end position="533"/>
    </location>
</feature>
<keyword evidence="2" id="KW-0812">Transmembrane</keyword>
<keyword evidence="2" id="KW-1133">Transmembrane helix</keyword>
<dbReference type="PROSITE" id="PS51178">
    <property type="entry name" value="PASTA"/>
    <property type="match status" value="3"/>
</dbReference>
<dbReference type="Gene3D" id="3.30.10.20">
    <property type="match status" value="3"/>
</dbReference>